<proteinExistence type="inferred from homology"/>
<gene>
    <name evidence="8" type="ORF">Ae201684_003797</name>
</gene>
<evidence type="ECO:0000256" key="1">
    <source>
        <dbReference type="ARBA" id="ARBA00010543"/>
    </source>
</evidence>
<evidence type="ECO:0000256" key="3">
    <source>
        <dbReference type="ARBA" id="ARBA00022679"/>
    </source>
</evidence>
<evidence type="ECO:0000256" key="4">
    <source>
        <dbReference type="ARBA" id="ARBA00023315"/>
    </source>
</evidence>
<evidence type="ECO:0000259" key="6">
    <source>
        <dbReference type="Pfam" id="PF00583"/>
    </source>
</evidence>
<dbReference type="InterPro" id="IPR019467">
    <property type="entry name" value="Hat1_N"/>
</dbReference>
<comment type="similarity">
    <text evidence="1">Belongs to the HAT1 family.</text>
</comment>
<evidence type="ECO:0000259" key="7">
    <source>
        <dbReference type="Pfam" id="PF10394"/>
    </source>
</evidence>
<comment type="caution">
    <text evidence="8">The sequence shown here is derived from an EMBL/GenBank/DDBJ whole genome shotgun (WGS) entry which is preliminary data.</text>
</comment>
<name>A0A6G0XL26_9STRA</name>
<dbReference type="Pfam" id="PF10394">
    <property type="entry name" value="Hat1_N"/>
    <property type="match status" value="1"/>
</dbReference>
<comment type="catalytic activity">
    <reaction evidence="5">
        <text>L-lysyl-[protein] + acetyl-CoA = N(6)-acetyl-L-lysyl-[protein] + CoA + H(+)</text>
        <dbReference type="Rhea" id="RHEA:45948"/>
        <dbReference type="Rhea" id="RHEA-COMP:9752"/>
        <dbReference type="Rhea" id="RHEA-COMP:10731"/>
        <dbReference type="ChEBI" id="CHEBI:15378"/>
        <dbReference type="ChEBI" id="CHEBI:29969"/>
        <dbReference type="ChEBI" id="CHEBI:57287"/>
        <dbReference type="ChEBI" id="CHEBI:57288"/>
        <dbReference type="ChEBI" id="CHEBI:61930"/>
        <dbReference type="EC" id="2.3.1.48"/>
    </reaction>
</comment>
<dbReference type="EC" id="2.3.1.48" evidence="2"/>
<evidence type="ECO:0000256" key="2">
    <source>
        <dbReference type="ARBA" id="ARBA00013184"/>
    </source>
</evidence>
<protein>
    <recommendedName>
        <fullName evidence="2">histone acetyltransferase</fullName>
        <ecNumber evidence="2">2.3.1.48</ecNumber>
    </recommendedName>
</protein>
<keyword evidence="4" id="KW-0012">Acyltransferase</keyword>
<dbReference type="GO" id="GO:0004402">
    <property type="term" value="F:histone acetyltransferase activity"/>
    <property type="evidence" value="ECO:0007669"/>
    <property type="project" value="InterPro"/>
</dbReference>
<organism evidence="8 9">
    <name type="scientific">Aphanomyces euteiches</name>
    <dbReference type="NCBI Taxonomy" id="100861"/>
    <lineage>
        <taxon>Eukaryota</taxon>
        <taxon>Sar</taxon>
        <taxon>Stramenopiles</taxon>
        <taxon>Oomycota</taxon>
        <taxon>Saprolegniomycetes</taxon>
        <taxon>Saprolegniales</taxon>
        <taxon>Verrucalvaceae</taxon>
        <taxon>Aphanomyces</taxon>
    </lineage>
</organism>
<dbReference type="SUPFAM" id="SSF55729">
    <property type="entry name" value="Acyl-CoA N-acyltransferases (Nat)"/>
    <property type="match status" value="1"/>
</dbReference>
<feature type="domain" description="Histone acetyl transferase HAT1 N-terminal" evidence="7">
    <location>
        <begin position="16"/>
        <end position="166"/>
    </location>
</feature>
<dbReference type="GO" id="GO:0031509">
    <property type="term" value="P:subtelomeric heterochromatin formation"/>
    <property type="evidence" value="ECO:0007669"/>
    <property type="project" value="InterPro"/>
</dbReference>
<dbReference type="Gene3D" id="3.40.630.30">
    <property type="match status" value="1"/>
</dbReference>
<evidence type="ECO:0000313" key="9">
    <source>
        <dbReference type="Proteomes" id="UP000481153"/>
    </source>
</evidence>
<dbReference type="EMBL" id="VJMJ01000042">
    <property type="protein sequence ID" value="KAF0740908.1"/>
    <property type="molecule type" value="Genomic_DNA"/>
</dbReference>
<dbReference type="InterPro" id="IPR016181">
    <property type="entry name" value="Acyl_CoA_acyltransferase"/>
</dbReference>
<evidence type="ECO:0000313" key="8">
    <source>
        <dbReference type="EMBL" id="KAF0740908.1"/>
    </source>
</evidence>
<keyword evidence="9" id="KW-1185">Reference proteome</keyword>
<dbReference type="GO" id="GO:0000781">
    <property type="term" value="C:chromosome, telomeric region"/>
    <property type="evidence" value="ECO:0007669"/>
    <property type="project" value="GOC"/>
</dbReference>
<sequence>MVDDEPDTKKLKTEGYTCPANEAVHIRIVDDQDKDWSQTKSFHPAFTYHAFGKDEVIRGYHGLEIQLTFSARTFDCLVEIAYTSRDDEYDDIITLITNSLPKNFTQDKEAFLASLRDAPSKPAGTLVDSYTKDDVEVSTYFTVLSEDPQGRAYLEKMQKLSLWFIEGADDIDVDDPRWSLYVIFDVSQGRHLPMGYITIFTFNTPLKQGMSQNVRICQALILPQYQRQGHGERLVEHIVHQARSMSNVYEVTVEDPVPGFSMLRDVVDVKTCLSHGFFNVAPTEATSTAGHGTQTLTADDISSVKKALKLTKLQVQRCYEVLKLRFIDRSNEEEYKAFRLEVKRRLHNLHAEDLDAMGSADRRKALLATLYSSLEGEYDRILKRCGLLRHEPEVSA</sequence>
<dbReference type="AlphaFoldDB" id="A0A6G0XL26"/>
<dbReference type="InterPro" id="IPR000182">
    <property type="entry name" value="GNAT_dom"/>
</dbReference>
<dbReference type="Pfam" id="PF00583">
    <property type="entry name" value="Acetyltransf_1"/>
    <property type="match status" value="1"/>
</dbReference>
<dbReference type="VEuPathDB" id="FungiDB:AeMF1_011545"/>
<dbReference type="PANTHER" id="PTHR12046">
    <property type="entry name" value="HISTONE ACETYLTRANSFERASE TYPE B CATALYTIC SUBUNIT"/>
    <property type="match status" value="1"/>
</dbReference>
<feature type="domain" description="N-acetyltransferase" evidence="6">
    <location>
        <begin position="175"/>
        <end position="251"/>
    </location>
</feature>
<dbReference type="CDD" id="cd04301">
    <property type="entry name" value="NAT_SF"/>
    <property type="match status" value="1"/>
</dbReference>
<dbReference type="Gene3D" id="3.90.360.10">
    <property type="entry name" value="Histone acetyl transferase 1 (HAT1), N-terminal domain"/>
    <property type="match status" value="1"/>
</dbReference>
<dbReference type="GO" id="GO:0005634">
    <property type="term" value="C:nucleus"/>
    <property type="evidence" value="ECO:0007669"/>
    <property type="project" value="InterPro"/>
</dbReference>
<dbReference type="InterPro" id="IPR017380">
    <property type="entry name" value="Hist_AcTrfase_B-typ_cat-su"/>
</dbReference>
<accession>A0A6G0XL26</accession>
<reference evidence="8 9" key="1">
    <citation type="submission" date="2019-07" db="EMBL/GenBank/DDBJ databases">
        <title>Genomics analysis of Aphanomyces spp. identifies a new class of oomycete effector associated with host adaptation.</title>
        <authorList>
            <person name="Gaulin E."/>
        </authorList>
    </citation>
    <scope>NUCLEOTIDE SEQUENCE [LARGE SCALE GENOMIC DNA]</scope>
    <source>
        <strain evidence="8 9">ATCC 201684</strain>
    </source>
</reference>
<keyword evidence="3" id="KW-0808">Transferase</keyword>
<dbReference type="InterPro" id="IPR037113">
    <property type="entry name" value="Hat1_N_sf"/>
</dbReference>
<dbReference type="Proteomes" id="UP000481153">
    <property type="component" value="Unassembled WGS sequence"/>
</dbReference>
<evidence type="ECO:0000256" key="5">
    <source>
        <dbReference type="ARBA" id="ARBA00048017"/>
    </source>
</evidence>